<accession>A0A2P6VR02</accession>
<dbReference type="Gene3D" id="3.90.640.10">
    <property type="entry name" value="Actin, Chain A, domain 4"/>
    <property type="match status" value="1"/>
</dbReference>
<dbReference type="FunFam" id="3.30.420.40:FF:000050">
    <property type="entry name" value="Actin, alpha skeletal muscle"/>
    <property type="match status" value="1"/>
</dbReference>
<dbReference type="PANTHER" id="PTHR11937">
    <property type="entry name" value="ACTIN"/>
    <property type="match status" value="1"/>
</dbReference>
<evidence type="ECO:0000313" key="2">
    <source>
        <dbReference type="EMBL" id="PSC76500.1"/>
    </source>
</evidence>
<name>A0A2P6VR02_9CHLO</name>
<dbReference type="STRING" id="554055.A0A2P6VR02"/>
<sequence>MSGPVYGGDEVNAVVLDLGSQQTKAGYAGEDTPKYVFPSSVGVVGGDSMDVDGGSGGKRTLYVGTHALSHRREGMEIVSPFQEGVISDWEAAEGLLEHALKQQMRLDTASHPVMLAEPSFNSREAREKAVELLFENYDCPAVFMAKNAVLSSFASGRQTSLVVDAGHERTVVAAVHDGFLLQKSVLTSPLAGQLLAQCMAAALEARGNAVRPRYEFTRKEGPGGKLEVVPVDAPSTASYRRWCVEAIAGDVKDAICRVSDNAFDPEENANIPTVTYELPDGQEIAVGADRFGIPEVLFNPGLLPRYPPAVEALKARQATPEGLQGIPHLTNDCISKCDVDIRKDLYGGIVLTGGTAGFVALRDRLEKEVAELAPQMAKVKVVSPANAVERRYSVWIGGSILASLGTFQQMWMSKAEYREYGAGLIHKKAP</sequence>
<dbReference type="Gene3D" id="3.30.420.40">
    <property type="match status" value="3"/>
</dbReference>
<dbReference type="PRINTS" id="PR00190">
    <property type="entry name" value="ACTIN"/>
</dbReference>
<dbReference type="EMBL" id="LHPF02000001">
    <property type="protein sequence ID" value="PSC76500.1"/>
    <property type="molecule type" value="Genomic_DNA"/>
</dbReference>
<dbReference type="InterPro" id="IPR004000">
    <property type="entry name" value="Actin"/>
</dbReference>
<protein>
    <submittedName>
        <fullName evidence="2">Actin-related 4 isoform A</fullName>
    </submittedName>
</protein>
<dbReference type="InterPro" id="IPR043129">
    <property type="entry name" value="ATPase_NBD"/>
</dbReference>
<comment type="caution">
    <text evidence="2">The sequence shown here is derived from an EMBL/GenBank/DDBJ whole genome shotgun (WGS) entry which is preliminary data.</text>
</comment>
<dbReference type="SMART" id="SM00268">
    <property type="entry name" value="ACTIN"/>
    <property type="match status" value="1"/>
</dbReference>
<dbReference type="AlphaFoldDB" id="A0A2P6VR02"/>
<evidence type="ECO:0000256" key="1">
    <source>
        <dbReference type="RuleBase" id="RU000487"/>
    </source>
</evidence>
<gene>
    <name evidence="2" type="primary">g133</name>
    <name evidence="2" type="ORF">C2E20_0133</name>
</gene>
<keyword evidence="3" id="KW-1185">Reference proteome</keyword>
<dbReference type="SUPFAM" id="SSF53067">
    <property type="entry name" value="Actin-like ATPase domain"/>
    <property type="match status" value="2"/>
</dbReference>
<reference evidence="2 3" key="1">
    <citation type="journal article" date="2018" name="Plant J.">
        <title>Genome sequences of Chlorella sorokiniana UTEX 1602 and Micractinium conductrix SAG 241.80: implications to maltose excretion by a green alga.</title>
        <authorList>
            <person name="Arriola M.B."/>
            <person name="Velmurugan N."/>
            <person name="Zhang Y."/>
            <person name="Plunkett M.H."/>
            <person name="Hondzo H."/>
            <person name="Barney B.M."/>
        </authorList>
    </citation>
    <scope>NUCLEOTIDE SEQUENCE [LARGE SCALE GENOMIC DNA]</scope>
    <source>
        <strain evidence="2 3">SAG 241.80</strain>
    </source>
</reference>
<comment type="similarity">
    <text evidence="1">Belongs to the actin family.</text>
</comment>
<dbReference type="FunFam" id="3.30.420.40:FF:000058">
    <property type="entry name" value="Putative actin-related protein 5"/>
    <property type="match status" value="1"/>
</dbReference>
<dbReference type="OrthoDB" id="5132116at2759"/>
<dbReference type="CDD" id="cd13395">
    <property type="entry name" value="ASKHA_NBD_Arp4_ACTL6-like"/>
    <property type="match status" value="1"/>
</dbReference>
<dbReference type="Proteomes" id="UP000239649">
    <property type="component" value="Unassembled WGS sequence"/>
</dbReference>
<organism evidence="2 3">
    <name type="scientific">Micractinium conductrix</name>
    <dbReference type="NCBI Taxonomy" id="554055"/>
    <lineage>
        <taxon>Eukaryota</taxon>
        <taxon>Viridiplantae</taxon>
        <taxon>Chlorophyta</taxon>
        <taxon>core chlorophytes</taxon>
        <taxon>Trebouxiophyceae</taxon>
        <taxon>Chlorellales</taxon>
        <taxon>Chlorellaceae</taxon>
        <taxon>Chlorella clade</taxon>
        <taxon>Micractinium</taxon>
    </lineage>
</organism>
<evidence type="ECO:0000313" key="3">
    <source>
        <dbReference type="Proteomes" id="UP000239649"/>
    </source>
</evidence>
<dbReference type="Pfam" id="PF00022">
    <property type="entry name" value="Actin"/>
    <property type="match status" value="1"/>
</dbReference>
<proteinExistence type="inferred from homology"/>